<dbReference type="GeneID" id="92273606"/>
<evidence type="ECO:0000313" key="1">
    <source>
        <dbReference type="EMBL" id="CAB5688129.1"/>
    </source>
</evidence>
<dbReference type="Proteomes" id="UP000834611">
    <property type="component" value="Unassembled WGS sequence"/>
</dbReference>
<dbReference type="RefSeq" id="WP_112307870.1">
    <property type="nucleotide sequence ID" value="NZ_ABDWLN020000040.1"/>
</dbReference>
<sequence length="131" mass="14944">MKHQIIMRIIGSEQGLITKDLSNSKNDAILINSISYSREKDENGTPILRLTIDKDLGHSTKFIFDAIKNDEKIDITLKYFIDGEEPSIINYNNVIIDSIQSLFCAEGFNFDDNLAIRQGKPYELIQVISYN</sequence>
<comment type="caution">
    <text evidence="1">The sequence shown here is derived from an EMBL/GenBank/DDBJ whole genome shotgun (WGS) entry which is preliminary data.</text>
</comment>
<accession>A0A9N8D2F5</accession>
<name>A0A9N8D2F5_PRORE</name>
<dbReference type="Proteomes" id="UP001159001">
    <property type="component" value="Unassembled WGS sequence"/>
</dbReference>
<reference evidence="2" key="2">
    <citation type="submission" date="2022-10" db="EMBL/GenBank/DDBJ databases">
        <title>Bacterial isolates recovered from the One Health project in Brazil.</title>
        <authorList>
            <person name="Valiatti T.B."/>
            <person name="Santos F."/>
            <person name="Cayo R."/>
            <person name="Gales A.C."/>
        </authorList>
    </citation>
    <scope>NUCLEOTIDE SEQUENCE</scope>
    <source>
        <strain evidence="2">PVR188</strain>
    </source>
</reference>
<reference evidence="1" key="1">
    <citation type="submission" date="2020-05" db="EMBL/GenBank/DDBJ databases">
        <authorList>
            <person name="Delgado-Blas J."/>
        </authorList>
    </citation>
    <scope>NUCLEOTIDE SEQUENCE</scope>
    <source>
        <strain evidence="1">BB1453</strain>
    </source>
</reference>
<gene>
    <name evidence="1" type="ORF">GHA_01716</name>
    <name evidence="2" type="ORF">OGX73_04895</name>
</gene>
<dbReference type="AlphaFoldDB" id="A0A9N8D2F5"/>
<evidence type="ECO:0000313" key="3">
    <source>
        <dbReference type="Proteomes" id="UP000834611"/>
    </source>
</evidence>
<protein>
    <submittedName>
        <fullName evidence="1">Uncharacterized protein</fullName>
    </submittedName>
</protein>
<dbReference type="EMBL" id="CAHPSF010000003">
    <property type="protein sequence ID" value="CAB5688129.1"/>
    <property type="molecule type" value="Genomic_DNA"/>
</dbReference>
<dbReference type="EMBL" id="JAOWIN010000002">
    <property type="protein sequence ID" value="MDI9091957.1"/>
    <property type="molecule type" value="Genomic_DNA"/>
</dbReference>
<organism evidence="1 3">
    <name type="scientific">Providencia rettgeri</name>
    <dbReference type="NCBI Taxonomy" id="587"/>
    <lineage>
        <taxon>Bacteria</taxon>
        <taxon>Pseudomonadati</taxon>
        <taxon>Pseudomonadota</taxon>
        <taxon>Gammaproteobacteria</taxon>
        <taxon>Enterobacterales</taxon>
        <taxon>Morganellaceae</taxon>
        <taxon>Providencia</taxon>
    </lineage>
</organism>
<evidence type="ECO:0000313" key="2">
    <source>
        <dbReference type="EMBL" id="MDI9091957.1"/>
    </source>
</evidence>
<proteinExistence type="predicted"/>